<feature type="repeat" description="WD" evidence="3">
    <location>
        <begin position="2027"/>
        <end position="2060"/>
    </location>
</feature>
<dbReference type="Pfam" id="PF05729">
    <property type="entry name" value="NACHT"/>
    <property type="match status" value="1"/>
</dbReference>
<evidence type="ECO:0000256" key="4">
    <source>
        <dbReference type="SAM" id="Coils"/>
    </source>
</evidence>
<dbReference type="InterPro" id="IPR050349">
    <property type="entry name" value="WD_LIS1/nudF_dynein_reg"/>
</dbReference>
<keyword evidence="1 3" id="KW-0853">WD repeat</keyword>
<feature type="repeat" description="WD" evidence="3">
    <location>
        <begin position="3191"/>
        <end position="3225"/>
    </location>
</feature>
<comment type="caution">
    <text evidence="6">The sequence shown here is derived from an EMBL/GenBank/DDBJ whole genome shotgun (WGS) entry which is preliminary data.</text>
</comment>
<feature type="repeat" description="WD" evidence="3">
    <location>
        <begin position="3233"/>
        <end position="3274"/>
    </location>
</feature>
<name>A0A8S1MSB4_9CILI</name>
<feature type="coiled-coil region" evidence="4">
    <location>
        <begin position="434"/>
        <end position="464"/>
    </location>
</feature>
<feature type="repeat" description="WD" evidence="3">
    <location>
        <begin position="3275"/>
        <end position="3310"/>
    </location>
</feature>
<evidence type="ECO:0000256" key="1">
    <source>
        <dbReference type="ARBA" id="ARBA00022574"/>
    </source>
</evidence>
<keyword evidence="7" id="KW-1185">Reference proteome</keyword>
<keyword evidence="4" id="KW-0175">Coiled coil</keyword>
<reference evidence="6" key="1">
    <citation type="submission" date="2021-01" db="EMBL/GenBank/DDBJ databases">
        <authorList>
            <consortium name="Genoscope - CEA"/>
            <person name="William W."/>
        </authorList>
    </citation>
    <scope>NUCLEOTIDE SEQUENCE</scope>
</reference>
<dbReference type="PROSITE" id="PS50082">
    <property type="entry name" value="WD_REPEATS_2"/>
    <property type="match status" value="6"/>
</dbReference>
<dbReference type="EMBL" id="CAJJDN010000036">
    <property type="protein sequence ID" value="CAD8077824.1"/>
    <property type="molecule type" value="Genomic_DNA"/>
</dbReference>
<dbReference type="InterPro" id="IPR001680">
    <property type="entry name" value="WD40_rpt"/>
</dbReference>
<feature type="coiled-coil region" evidence="4">
    <location>
        <begin position="4046"/>
        <end position="4073"/>
    </location>
</feature>
<dbReference type="PROSITE" id="PS00678">
    <property type="entry name" value="WD_REPEATS_1"/>
    <property type="match status" value="3"/>
</dbReference>
<sequence>MIIKSKGRQPDLTYLLVKIMKLTHQMIGELINSNMNYNNQSVFKTKKNQQLRGGGFAISSCRFGQAPQEQEIQNLTENMTQYEKALPSNFQNEFDDSVNDIKEGFGNLFNNSIKNKIKIRIQWFSYNKNIFNKLCIQSEIKPDLKNKILVNLNYLLDALPNYLEVSWFLSYQIAQICNDLLRILYSQKLDDPQDILKKVKYFCKQLSNESDNIWKGGLEFECSLMDIMLTNLKQPGEELDLLKKLGKSFGESILEGKITKSLLSSLKKGAKYLVKKTINKGLYPIEVYQTYYLFQIIKWRIIETDSQSVYSSIQTLKGLFQQYIQESNNWILHFCWIQTITDIILYRPIIDQELLQQQHLQETTMIQELAFDHKKAIILFFDQQLNPSLNSILSNYRKNELQLLCKTLIDEQFTQDQNLWDYYTNFHFIYSEKVDVKQNSIIQLEREQELLKSQFEQLKELFDQIKLTQIEIQETLIRQAVKTELSKQLFDDHKNRLSCTYYDLWKKAIYLINLILDFLNFDYEKLQILKNLEQFCTDQTFQQHFNTIKIFVEEEFPQFQQRFLKDFLDQISFISNFAFLEQEEIKLNNQYKQIKIQENLPLNSFLQFLDALHQLQIFIDLKNENNNVKITNLNQQNINQFFKQIIEGNWIRYIITNIQDQFQEKFQFMDDLNEISEIKNQIIKCQISISTISFLKQFYEVQIEKIKWIKRKFQMYLNQDQQQNHINELSFLKRFNDLLKKQNEKLTSFRENVSQNFNVDMIKQNFELIDLEIDSDIKTIKTEIQKKKEKTEEKACIEEKYYKKGIKLLLDFQALFIIFLSLINETKHKSQDKSNNNNLLIQEEQYLEKQGQEFLKKLDKLLSNFKEFIKIIEESKEPEKQQDNSLYFEIQCCEYWYISYEKTINQLKNAMKFYQSYKKFLLIYSNLFYYSDSLQQSQQFENDSFRGQIIDFRNQNKECIDQLEDSIKTQFKDSKIQVEKPNHNLTLIQFLTFFEMEANEEQNENQAEDEMNVEVLSEIKDYFLLKKNELENIIEAKDYKVGECLVYNLIRLQNSNLEDEIINFASQKLQQIWVYEQNQRVRSLLKNKELIDMQKQIFQRDIQTMSEQIKQQIQYKMQRLENLQQQIRLQGNPQEREKLQLELKLCYQQLDESIDNVSEMSEAMNITLMFLKDISKDVKSIKISIDNLQTSLQDIGNDIRKLRGKKYDELLQIRKQKILQQAQLQKVDSIYVQLQTIERNPLDGSLKPGSFLLKEQIQDQNGEVNEFIWHETQENKDNTGEKDVMLLSGFAGSGKSRAAKKIEEFIWQSQGIQSEWIPIYVSLPTLKNPKYNLLDQALESENYQFDKYQIKEFKDAICKKKAKVVLILDSYDEMKQDCIQQNLIMTNKLIQDLNIEKNDRQLKIIITTRREILNTDGYETWFYGESLKTLKEVQLLNFNQEQQNKYLEKYCKLSIKRTLRRTYEFVKQVQGQNFDLAEFIKIWNSILNQVKQCLLNSKINGLDSIFQNQQQEMIIKKIKQQAVFKYLSDEQITGFRKDLLNLWSVNKFIKSINSVNIQNLLTTPFMLEIIVQVLPSMTKKYQGSIEIKENFRQFYLSINKRAKLSRNQIQQFKLKMEESLKNKQENQINYQQQENKSIIKSSRIQQTQKKQKIDQIIDSLDSIQFFQFYSIDSNIQLKEGKINIDGQNLQVSVNNLDIVVMALKIKQITAFEFYESFISFYHEQQILKQRELGKVSNYESFAKDIQQFSQSLALDLTIKDLSQINYKQKGQLLLQSNYKATQEVDNWLDQYLSDSNSDKEYKKLIRSCILLSNKGSTYQFTHKSIQEFFVAQYVYNFLVSLGNLNQNKEFYNLEHLINSLFNSPTFNLSCEAFRGANYFIKDKLLNTNINQKMIDIVLLSSKKEFCRAASNSIYLLSQMNIYLGSQNFSSIQLADTNISGLSFFESDFSNSIFQNVTINSCNFNQTNLSDIMWNDVICKEKPYLAGQKLCFKAVAFSSDGRYIASGGEEGIVKLWNPQTYMFIQNLMPNHESCIQQLQFSSDSQFLISCDQGGKIKFWDLLNFTQKQIKVPDFIEKIQKFQLSEDCKKIFILTENIFVIQDFDILFLETENQKEQEINQFLVSLINKNLDNVLFNVNIIPNLSKFTKLLDNFDLNTKIIVFSPDGKLIAVADELMIKIWELQTNSFIEYLTEFNVFSLQFTSDNKSLILGGKRTFKVKEINSFKINEKIAQKVTCQEVYISPINNQIIAIVIEKEIQIIDIQSNNLLNNKKFDLQPKNIIISQDGYKLALIFKNEKNYIVEFLILYFDNLNTIIKTKWDDNLFNSYFLSDDLSRMYLSGQEKTFELNLQIKIGNPQLFKLKKNLEAQIFCVKPQNQIMAYVESETQSIFLFNILTEKQIGQELRNGQKEVQALCFSPNQNILAVGYQDAQLLVWNLDTYKHQQIVFQKIISQDQQIDLNLEQLTEYTLNLHKSDKFEQLIFSPNGKLFAINGFDNLYVYETQSWNLIKFKMNLIIVQINFSHDNIYLVVISYNSKYFCNIENNYQLTYQSPKEFHYYKIFLTIDSNIQIYADQESIILFDVSTQIMKSKKLVGSIKYISISQNNCIMAVAIQLNDNSIIQIWNYSNNELEIIASELFSFQIIQISFINNDQELLLQFYEEDRFKIKFYLINHFQFKSIENQRFNCGAFSKKTQIIALGYYKQISILTDKLESCLKAIDFNQDINERTLVQFIQNDQIIVCGSQDGLISFCNFLEQKCHLTNFKISYNSILKIQFIKNDSILIILDEKGNLSVFWVLYAQNQINISFIGYYEVINFFSASLDGERFIGIKNNQYIINLNESNFDFCLTNIQVELQKIYFSFCMNFLIILDSQHQIKIYYKELQFNQINEQIEKVEDADLHPRLNLLAIYTEEQEIKLIQFSAIKWQVIFSIRSFTVFIQDSFHGNYNLKFTQNGQILVLIDNSLIRWYQVQKNRTLKVMGFVTQEYVRNPIQSDQRIYLFDSKYLAYISKQNKGLRWVDVKDEKITVSNIVGQNVQVLLGRNYTYLNSNHFSISQGEQIVYFHCSISVYAFDIQDMIMYKIRYRSEIEDIQDKIMHKICCQIEIEDIQAIDNRSLIIVFYDSNKKVRCFQQLNWDLSDEGQINKSHSEIGTTLKKFIGTSFYPLQQLWAVILENDIIIKLWNVKAKKIINIFQGHRQIINNLTFSSDGLILATASEDQSIRLWNIDFIEQIDPSAGHRDTINDIAFSKDGLLVASCSRDKTIILWDLLDKKFIVQLEGHQQIINCLQFSYCSKFLYSGSDDKSIRVWNIENPWQSKLINIYFINDFPMKSIYLSPIDPNMFIIRYYNSVQIINQEDIQTFCDLLPSAYFLNFKNNDELIYLVDDSSSYYKSDYKKDLLIYDINKRKSTLIKQKYYPRTQIICSNNQILELQIQIFFEGEITILQKNYNQNWIEINNVCLPLAEKIMLSPDYQTLVLQTNKILSFWKFEFLKSKVLDKSYELELIQKGRFPLYTTISSFCSFATFYYYEREIKFIDINNSLESVNYTTFDGINKVEHLRNYQLEDICFSFDMKYIAAVFYQEHSVIYFWEVIKPDQLYRLNAENNIQIITLQFSSIDSHIIYSAYSNCEIIKWNLQTLESKFLTRFQSLDLQQAQQVLFSSQFHYLIFMKTYSDIILIDLKQQIQIENIESIQQAYKFCFSEDESLIAYANQNELWLCCILNSRLIEKDKFNLFQTEFIKSIQFFLNEKLLVWQVYNHQYENEYHLISVFEIQLNQKLRILDCFQIKDKISDFKYHQIKQQLVVLCKSKIYFFNILNRIIGQTIKFEDTPKYCFSSDSQYFVLLNPNLSLRDTKEFEEIKSFNYEGDQLDFQKCNENLILVIAQGKLLRFLDFSNIDDIKEVQTLDFDIQIISVQLTSKYCLTQHYIRNQQSDYLFQIHDIQNLPHIFKSDIYSGQNAILSKNSQYLAYSNNINTKIIKTYTKHLYEDKEPDDNLNFISQSPSGKYLAIQTKNSVLILNYNSMEQIHKQFLSETLIDFSENWKFMAFSDKGKIKIKEIQNECQFLENEKLELYEENYSLITFSLSQIGNYLASGNINEVKNECKIILWDVEKCKLIAQSGNLDSYVKHIKFCPDGITFAAALENGPLHLYQIKENFQEISISCFKSIARQSTLLAHKSILTKKSQVMKSQNSIRELFIQKGAILKDN</sequence>
<feature type="repeat" description="WD" evidence="3">
    <location>
        <begin position="1984"/>
        <end position="2016"/>
    </location>
</feature>
<evidence type="ECO:0000313" key="6">
    <source>
        <dbReference type="EMBL" id="CAD8077824.1"/>
    </source>
</evidence>
<gene>
    <name evidence="6" type="ORF">PSON_ATCC_30995.1.T0360345</name>
</gene>
<dbReference type="OrthoDB" id="10250769at2759"/>
<evidence type="ECO:0000256" key="3">
    <source>
        <dbReference type="PROSITE-ProRule" id="PRU00221"/>
    </source>
</evidence>
<organism evidence="6 7">
    <name type="scientific">Paramecium sonneborni</name>
    <dbReference type="NCBI Taxonomy" id="65129"/>
    <lineage>
        <taxon>Eukaryota</taxon>
        <taxon>Sar</taxon>
        <taxon>Alveolata</taxon>
        <taxon>Ciliophora</taxon>
        <taxon>Intramacronucleata</taxon>
        <taxon>Oligohymenophorea</taxon>
        <taxon>Peniculida</taxon>
        <taxon>Parameciidae</taxon>
        <taxon>Paramecium</taxon>
    </lineage>
</organism>
<proteinExistence type="predicted"/>
<dbReference type="Pfam" id="PF00400">
    <property type="entry name" value="WD40"/>
    <property type="match status" value="6"/>
</dbReference>
<evidence type="ECO:0000256" key="2">
    <source>
        <dbReference type="ARBA" id="ARBA00022737"/>
    </source>
</evidence>
<dbReference type="PROSITE" id="PS50294">
    <property type="entry name" value="WD_REPEATS_REGION"/>
    <property type="match status" value="6"/>
</dbReference>
<dbReference type="CDD" id="cd00200">
    <property type="entry name" value="WD40"/>
    <property type="match status" value="1"/>
</dbReference>
<keyword evidence="2" id="KW-0677">Repeat</keyword>
<feature type="repeat" description="WD" evidence="3">
    <location>
        <begin position="2403"/>
        <end position="2444"/>
    </location>
</feature>
<dbReference type="InterPro" id="IPR019775">
    <property type="entry name" value="WD40_repeat_CS"/>
</dbReference>
<dbReference type="Proteomes" id="UP000692954">
    <property type="component" value="Unassembled WGS sequence"/>
</dbReference>
<accession>A0A8S1MSB4</accession>
<dbReference type="SMART" id="SM00320">
    <property type="entry name" value="WD40"/>
    <property type="match status" value="11"/>
</dbReference>
<evidence type="ECO:0000313" key="7">
    <source>
        <dbReference type="Proteomes" id="UP000692954"/>
    </source>
</evidence>
<feature type="domain" description="NACHT" evidence="5">
    <location>
        <begin position="1283"/>
        <end position="1452"/>
    </location>
</feature>
<protein>
    <recommendedName>
        <fullName evidence="5">NACHT domain-containing protein</fullName>
    </recommendedName>
</protein>
<evidence type="ECO:0000259" key="5">
    <source>
        <dbReference type="Pfam" id="PF05729"/>
    </source>
</evidence>
<dbReference type="PANTHER" id="PTHR44129">
    <property type="entry name" value="WD REPEAT-CONTAINING PROTEIN POP1"/>
    <property type="match status" value="1"/>
</dbReference>
<dbReference type="InterPro" id="IPR007111">
    <property type="entry name" value="NACHT_NTPase"/>
</dbReference>